<evidence type="ECO:0000313" key="1">
    <source>
        <dbReference type="EMBL" id="RFA95244.1"/>
    </source>
</evidence>
<dbReference type="OrthoDB" id="380188at2157"/>
<evidence type="ECO:0000313" key="4">
    <source>
        <dbReference type="Proteomes" id="UP000257123"/>
    </source>
</evidence>
<organism evidence="1 3">
    <name type="scientific">Pyrobaculum aerophilum</name>
    <dbReference type="NCBI Taxonomy" id="13773"/>
    <lineage>
        <taxon>Archaea</taxon>
        <taxon>Thermoproteota</taxon>
        <taxon>Thermoprotei</taxon>
        <taxon>Thermoproteales</taxon>
        <taxon>Thermoproteaceae</taxon>
        <taxon>Pyrobaculum</taxon>
    </lineage>
</organism>
<evidence type="ECO:0000313" key="3">
    <source>
        <dbReference type="Proteomes" id="UP000256877"/>
    </source>
</evidence>
<dbReference type="EMBL" id="NMUE01000004">
    <property type="protein sequence ID" value="RFA97729.1"/>
    <property type="molecule type" value="Genomic_DNA"/>
</dbReference>
<accession>A0A371QXJ8</accession>
<dbReference type="EMBL" id="NMUF01000061">
    <property type="protein sequence ID" value="RFA95244.1"/>
    <property type="molecule type" value="Genomic_DNA"/>
</dbReference>
<dbReference type="Proteomes" id="UP000257123">
    <property type="component" value="Unassembled WGS sequence"/>
</dbReference>
<name>A0A371QXJ8_9CREN</name>
<gene>
    <name evidence="2" type="ORF">CGL51_02400</name>
    <name evidence="1" type="ORF">CGL52_13180</name>
</gene>
<dbReference type="RefSeq" id="WP_116420555.1">
    <property type="nucleotide sequence ID" value="NZ_NMUE01000004.1"/>
</dbReference>
<protein>
    <submittedName>
        <fullName evidence="1">Uncharacterized protein</fullName>
    </submittedName>
</protein>
<proteinExistence type="predicted"/>
<comment type="caution">
    <text evidence="1">The sequence shown here is derived from an EMBL/GenBank/DDBJ whole genome shotgun (WGS) entry which is preliminary data.</text>
</comment>
<dbReference type="AlphaFoldDB" id="A0A371QXJ8"/>
<reference evidence="3 4" key="1">
    <citation type="submission" date="2017-07" db="EMBL/GenBank/DDBJ databases">
        <title>Draft genome sequence of aerobic hyperthermophilic archaea, Pyrobaculum aerophilum YKB31 and YKB32.</title>
        <authorList>
            <person name="Mochizuki T."/>
            <person name="Berliner A.J."/>
            <person name="Yoshida-Takashima Y."/>
            <person name="Takaki Y."/>
            <person name="Nunoura T."/>
            <person name="Takai K."/>
        </authorList>
    </citation>
    <scope>NUCLEOTIDE SEQUENCE [LARGE SCALE GENOMIC DNA]</scope>
    <source>
        <strain evidence="2 4">YKB31</strain>
        <strain evidence="1 3">YKB32</strain>
    </source>
</reference>
<dbReference type="Proteomes" id="UP000256877">
    <property type="component" value="Unassembled WGS sequence"/>
</dbReference>
<evidence type="ECO:0000313" key="2">
    <source>
        <dbReference type="EMBL" id="RFA97729.1"/>
    </source>
</evidence>
<sequence length="115" mass="12560">MWRAVLAVVAGIAALFALLYGISLVSPPSLKADSFNKTLVLEINAGSVLYASKLEARLVRLVGSRAEYVVECRLHSIYGGFKFARYLCNASAVEPGIYSLEINWPLRAEGTVIIR</sequence>